<evidence type="ECO:0000313" key="6">
    <source>
        <dbReference type="Proteomes" id="UP000726105"/>
    </source>
</evidence>
<evidence type="ECO:0000256" key="1">
    <source>
        <dbReference type="SAM" id="Phobius"/>
    </source>
</evidence>
<sequence length="62" mass="6697">MYAALWRALPGRRGAKLATMILLFLIVVAVLFTWVFPAVAPLLPFDQVTIDGAWAPKGVSGV</sequence>
<feature type="transmembrane region" description="Helical" evidence="1">
    <location>
        <begin position="17"/>
        <end position="36"/>
    </location>
</feature>
<protein>
    <submittedName>
        <fullName evidence="3">Uncharacterized protein</fullName>
    </submittedName>
</protein>
<dbReference type="Proteomes" id="UP000718281">
    <property type="component" value="Unassembled WGS sequence"/>
</dbReference>
<evidence type="ECO:0000313" key="4">
    <source>
        <dbReference type="EMBL" id="MBL0003211.1"/>
    </source>
</evidence>
<evidence type="ECO:0000313" key="2">
    <source>
        <dbReference type="EMBL" id="MBK6302325.1"/>
    </source>
</evidence>
<organism evidence="3 6">
    <name type="scientific">Candidatus Phosphoribacter hodrii</name>
    <dbReference type="NCBI Taxonomy" id="2953743"/>
    <lineage>
        <taxon>Bacteria</taxon>
        <taxon>Bacillati</taxon>
        <taxon>Actinomycetota</taxon>
        <taxon>Actinomycetes</taxon>
        <taxon>Micrococcales</taxon>
        <taxon>Dermatophilaceae</taxon>
        <taxon>Candidatus Phosphoribacter</taxon>
    </lineage>
</organism>
<dbReference type="AlphaFoldDB" id="A0A935MB34"/>
<comment type="caution">
    <text evidence="3">The sequence shown here is derived from an EMBL/GenBank/DDBJ whole genome shotgun (WGS) entry which is preliminary data.</text>
</comment>
<dbReference type="EMBL" id="JADKGK010000009">
    <property type="protein sequence ID" value="MBL0003211.1"/>
    <property type="molecule type" value="Genomic_DNA"/>
</dbReference>
<keyword evidence="1" id="KW-0812">Transmembrane</keyword>
<evidence type="ECO:0000313" key="3">
    <source>
        <dbReference type="EMBL" id="MBK7274363.1"/>
    </source>
</evidence>
<dbReference type="Proteomes" id="UP000886632">
    <property type="component" value="Unassembled WGS sequence"/>
</dbReference>
<reference evidence="5 6" key="1">
    <citation type="submission" date="2020-10" db="EMBL/GenBank/DDBJ databases">
        <title>Connecting structure to function with the recovery of over 1000 high-quality activated sludge metagenome-assembled genomes encoding full-length rRNA genes using long-read sequencing.</title>
        <authorList>
            <person name="Singleton C.M."/>
            <person name="Petriglieri F."/>
            <person name="Kristensen J.M."/>
            <person name="Kirkegaard R.H."/>
            <person name="Michaelsen T.Y."/>
            <person name="Andersen M.H."/>
            <person name="Karst S.M."/>
            <person name="Dueholm M.S."/>
            <person name="Nielsen P.H."/>
            <person name="Albertsen M."/>
        </authorList>
    </citation>
    <scope>NUCLEOTIDE SEQUENCE [LARGE SCALE GENOMIC DNA]</scope>
    <source>
        <strain evidence="2">AalE_18-Q3-R2-46_BAT3C.188</strain>
        <strain evidence="3">Ega_18-Q3-R5-49_MAXAC.001</strain>
        <strain evidence="4">Ribe_18-Q3-R11-54_MAXAC.001</strain>
    </source>
</reference>
<accession>A0A935MB34</accession>
<name>A0A935MB34_9MICO</name>
<dbReference type="EMBL" id="JADIXZ010000010">
    <property type="protein sequence ID" value="MBK6302325.1"/>
    <property type="molecule type" value="Genomic_DNA"/>
</dbReference>
<proteinExistence type="predicted"/>
<dbReference type="Proteomes" id="UP000726105">
    <property type="component" value="Unassembled WGS sequence"/>
</dbReference>
<dbReference type="EMBL" id="JADJIB010000005">
    <property type="protein sequence ID" value="MBK7274363.1"/>
    <property type="molecule type" value="Genomic_DNA"/>
</dbReference>
<gene>
    <name evidence="2" type="ORF">IPF40_15330</name>
    <name evidence="3" type="ORF">IPI13_14750</name>
    <name evidence="4" type="ORF">IPP00_04225</name>
</gene>
<keyword evidence="1" id="KW-0472">Membrane</keyword>
<evidence type="ECO:0000313" key="5">
    <source>
        <dbReference type="Proteomes" id="UP000718281"/>
    </source>
</evidence>
<keyword evidence="1" id="KW-1133">Transmembrane helix</keyword>